<organism evidence="3 4">
    <name type="scientific">Pedococcus cremeus</name>
    <dbReference type="NCBI Taxonomy" id="587636"/>
    <lineage>
        <taxon>Bacteria</taxon>
        <taxon>Bacillati</taxon>
        <taxon>Actinomycetota</taxon>
        <taxon>Actinomycetes</taxon>
        <taxon>Micrococcales</taxon>
        <taxon>Intrasporangiaceae</taxon>
        <taxon>Pedococcus</taxon>
    </lineage>
</organism>
<dbReference type="InterPro" id="IPR036411">
    <property type="entry name" value="TorD-like_sf"/>
</dbReference>
<accession>A0A1H9TQZ7</accession>
<evidence type="ECO:0000313" key="4">
    <source>
        <dbReference type="Proteomes" id="UP000199019"/>
    </source>
</evidence>
<evidence type="ECO:0000313" key="3">
    <source>
        <dbReference type="EMBL" id="SER99572.1"/>
    </source>
</evidence>
<dbReference type="AlphaFoldDB" id="A0A1H9TQZ7"/>
<dbReference type="Pfam" id="PF02613">
    <property type="entry name" value="Nitrate_red_del"/>
    <property type="match status" value="1"/>
</dbReference>
<feature type="region of interest" description="Disordered" evidence="2">
    <location>
        <begin position="203"/>
        <end position="248"/>
    </location>
</feature>
<dbReference type="Gene3D" id="1.10.3480.10">
    <property type="entry name" value="TorD-like"/>
    <property type="match status" value="1"/>
</dbReference>
<dbReference type="STRING" id="587636.SAMN05216199_1719"/>
<dbReference type="OrthoDB" id="4307003at2"/>
<dbReference type="Proteomes" id="UP000199019">
    <property type="component" value="Unassembled WGS sequence"/>
</dbReference>
<keyword evidence="4" id="KW-1185">Reference proteome</keyword>
<dbReference type="InterPro" id="IPR020945">
    <property type="entry name" value="DMSO/NO3_reduct_chaperone"/>
</dbReference>
<evidence type="ECO:0000256" key="2">
    <source>
        <dbReference type="SAM" id="MobiDB-lite"/>
    </source>
</evidence>
<dbReference type="SUPFAM" id="SSF89155">
    <property type="entry name" value="TorD-like"/>
    <property type="match status" value="1"/>
</dbReference>
<dbReference type="GO" id="GO:0051131">
    <property type="term" value="P:chaperone-mediated protein complex assembly"/>
    <property type="evidence" value="ECO:0007669"/>
    <property type="project" value="InterPro"/>
</dbReference>
<reference evidence="4" key="1">
    <citation type="submission" date="2016-10" db="EMBL/GenBank/DDBJ databases">
        <authorList>
            <person name="Varghese N."/>
            <person name="Submissions S."/>
        </authorList>
    </citation>
    <scope>NUCLEOTIDE SEQUENCE [LARGE SCALE GENOMIC DNA]</scope>
    <source>
        <strain evidence="4">CGMCC 1.6963</strain>
    </source>
</reference>
<sequence>MFRRSRSSRHPAPRLDEQQLATAWQVLSLLLDYPDEGLLDRVPVVRRAAGTLPAAVADPVCRFLAFVEATPLSALQREYVETFDVTRRCCLYLTYFAHGDTRKRGLALVQFKQAYRKAGVEFDAPELPDHLSVVLEFGAAYDAETAWKLLNDHRAGVEMLRIALSDKGSAWHDLVLALVATLPELKGEDEEKVAALIAQGPPSEEVGLDLQPYAMDPRLNPRPGDDDLPHSTDHQPVDLGHTIPVGAP</sequence>
<proteinExistence type="predicted"/>
<dbReference type="InterPro" id="IPR003765">
    <property type="entry name" value="NO3_reductase_chaperone_NarJ"/>
</dbReference>
<dbReference type="EMBL" id="FOHB01000002">
    <property type="protein sequence ID" value="SER99572.1"/>
    <property type="molecule type" value="Genomic_DNA"/>
</dbReference>
<dbReference type="RefSeq" id="WP_091757157.1">
    <property type="nucleotide sequence ID" value="NZ_FOHB01000002.1"/>
</dbReference>
<dbReference type="NCBIfam" id="TIGR00684">
    <property type="entry name" value="narJ"/>
    <property type="match status" value="1"/>
</dbReference>
<protein>
    <submittedName>
        <fullName evidence="3">Respiratory nitrate reductase chaperone NarJ</fullName>
    </submittedName>
</protein>
<feature type="compositionally biased region" description="Basic and acidic residues" evidence="2">
    <location>
        <begin position="223"/>
        <end position="236"/>
    </location>
</feature>
<evidence type="ECO:0000256" key="1">
    <source>
        <dbReference type="ARBA" id="ARBA00023063"/>
    </source>
</evidence>
<keyword evidence="1" id="KW-0534">Nitrate assimilation</keyword>
<dbReference type="PANTHER" id="PTHR43680:SF2">
    <property type="entry name" value="NITRATE REDUCTASE MOLYBDENUM COFACTOR ASSEMBLY CHAPERONE NARJ"/>
    <property type="match status" value="1"/>
</dbReference>
<dbReference type="PANTHER" id="PTHR43680">
    <property type="entry name" value="NITRATE REDUCTASE MOLYBDENUM COFACTOR ASSEMBLY CHAPERONE"/>
    <property type="match status" value="1"/>
</dbReference>
<dbReference type="GO" id="GO:0042128">
    <property type="term" value="P:nitrate assimilation"/>
    <property type="evidence" value="ECO:0007669"/>
    <property type="project" value="UniProtKB-KW"/>
</dbReference>
<gene>
    <name evidence="3" type="ORF">SAMN05216199_1719</name>
</gene>
<dbReference type="GO" id="GO:0051082">
    <property type="term" value="F:unfolded protein binding"/>
    <property type="evidence" value="ECO:0007669"/>
    <property type="project" value="InterPro"/>
</dbReference>
<name>A0A1H9TQZ7_9MICO</name>
<dbReference type="GO" id="GO:0016530">
    <property type="term" value="F:metallochaperone activity"/>
    <property type="evidence" value="ECO:0007669"/>
    <property type="project" value="TreeGrafter"/>
</dbReference>